<name>A0A6J5L2E8_9CAUD</name>
<dbReference type="EMBL" id="LR796209">
    <property type="protein sequence ID" value="CAB4127397.1"/>
    <property type="molecule type" value="Genomic_DNA"/>
</dbReference>
<dbReference type="InterPro" id="IPR002156">
    <property type="entry name" value="RNaseH_domain"/>
</dbReference>
<dbReference type="Pfam" id="PF00075">
    <property type="entry name" value="RNase_H"/>
    <property type="match status" value="1"/>
</dbReference>
<evidence type="ECO:0000313" key="2">
    <source>
        <dbReference type="EMBL" id="CAB4127397.1"/>
    </source>
</evidence>
<accession>A0A6J5L2E8</accession>
<proteinExistence type="predicted"/>
<dbReference type="SUPFAM" id="SSF53098">
    <property type="entry name" value="Ribonuclease H-like"/>
    <property type="match status" value="1"/>
</dbReference>
<gene>
    <name evidence="2" type="ORF">UFOVP75_176</name>
</gene>
<dbReference type="PROSITE" id="PS50879">
    <property type="entry name" value="RNASE_H_1"/>
    <property type="match status" value="1"/>
</dbReference>
<dbReference type="GO" id="GO:0004523">
    <property type="term" value="F:RNA-DNA hybrid ribonuclease activity"/>
    <property type="evidence" value="ECO:0007669"/>
    <property type="project" value="InterPro"/>
</dbReference>
<dbReference type="GO" id="GO:0003676">
    <property type="term" value="F:nucleic acid binding"/>
    <property type="evidence" value="ECO:0007669"/>
    <property type="project" value="InterPro"/>
</dbReference>
<protein>
    <submittedName>
        <fullName evidence="2">RnhA Ribonuclease HI</fullName>
    </submittedName>
</protein>
<dbReference type="InterPro" id="IPR036397">
    <property type="entry name" value="RNaseH_sf"/>
</dbReference>
<sequence length="141" mass="16024">MSIPTYEIYCDGSCLVGSPNPGAGGWAFWHKDMIVSGNQRDTNSIRMELTAVVRALFHVQRPAKLTIYTDLKQIVDFGVALENNSYDGMKPRYNQDLWALLAKRAMFHAVDWQWVRGHSDNVIHNLVDEAARLKARELYGV</sequence>
<dbReference type="InterPro" id="IPR012337">
    <property type="entry name" value="RNaseH-like_sf"/>
</dbReference>
<reference evidence="2" key="1">
    <citation type="submission" date="2020-04" db="EMBL/GenBank/DDBJ databases">
        <authorList>
            <person name="Chiriac C."/>
            <person name="Salcher M."/>
            <person name="Ghai R."/>
            <person name="Kavagutti S V."/>
        </authorList>
    </citation>
    <scope>NUCLEOTIDE SEQUENCE</scope>
</reference>
<evidence type="ECO:0000259" key="1">
    <source>
        <dbReference type="PROSITE" id="PS50879"/>
    </source>
</evidence>
<feature type="domain" description="RNase H type-1" evidence="1">
    <location>
        <begin position="2"/>
        <end position="136"/>
    </location>
</feature>
<dbReference type="Gene3D" id="3.30.420.10">
    <property type="entry name" value="Ribonuclease H-like superfamily/Ribonuclease H"/>
    <property type="match status" value="1"/>
</dbReference>
<organism evidence="2">
    <name type="scientific">uncultured Caudovirales phage</name>
    <dbReference type="NCBI Taxonomy" id="2100421"/>
    <lineage>
        <taxon>Viruses</taxon>
        <taxon>Duplodnaviria</taxon>
        <taxon>Heunggongvirae</taxon>
        <taxon>Uroviricota</taxon>
        <taxon>Caudoviricetes</taxon>
        <taxon>Peduoviridae</taxon>
        <taxon>Maltschvirus</taxon>
        <taxon>Maltschvirus maltsch</taxon>
    </lineage>
</organism>